<dbReference type="EMBL" id="JBHMCF010000003">
    <property type="protein sequence ID" value="MFB9468790.1"/>
    <property type="molecule type" value="Genomic_DNA"/>
</dbReference>
<evidence type="ECO:0000313" key="3">
    <source>
        <dbReference type="EMBL" id="MFB9468790.1"/>
    </source>
</evidence>
<dbReference type="InterPro" id="IPR011055">
    <property type="entry name" value="Dup_hybrid_motif"/>
</dbReference>
<feature type="signal peptide" evidence="1">
    <location>
        <begin position="1"/>
        <end position="26"/>
    </location>
</feature>
<keyword evidence="1" id="KW-0732">Signal</keyword>
<sequence length="307" mass="31590">MRKKILIASACVTAALPLLWTTPASAVSTASAAAAGVTYQLPFPCGEKWVGSSKSSAHTAGNEIDFNGSAGDGNGDLGRTVVAAAAGKVVMSEYRTTDGFGNVIKIQHSDGTVTLYAHLNARSVAKGASVKQGQKIGTVGKTSAKYSLISHLHYEVRTSGGSIIPATFNGVRFKYPNQTVTSKNCGGGSAPTTSNKTGGGGNPYTAPQVCGSGFKQIDSASLGSQGRVALLYNASNGQNCVVALRNSGSGKASMTAYLEVKGKKRAIDKGSFQYYAGPVRAKALRTCVKWGGSIGSAKYDSPFEHCA</sequence>
<keyword evidence="3" id="KW-0378">Hydrolase</keyword>
<evidence type="ECO:0000259" key="2">
    <source>
        <dbReference type="Pfam" id="PF01551"/>
    </source>
</evidence>
<evidence type="ECO:0000313" key="4">
    <source>
        <dbReference type="Proteomes" id="UP001589568"/>
    </source>
</evidence>
<gene>
    <name evidence="3" type="ORF">ACFFR3_04690</name>
</gene>
<evidence type="ECO:0000256" key="1">
    <source>
        <dbReference type="SAM" id="SignalP"/>
    </source>
</evidence>
<comment type="caution">
    <text evidence="3">The sequence shown here is derived from an EMBL/GenBank/DDBJ whole genome shotgun (WGS) entry which is preliminary data.</text>
</comment>
<dbReference type="SUPFAM" id="SSF51261">
    <property type="entry name" value="Duplicated hybrid motif"/>
    <property type="match status" value="1"/>
</dbReference>
<reference evidence="3 4" key="1">
    <citation type="submission" date="2024-09" db="EMBL/GenBank/DDBJ databases">
        <authorList>
            <person name="Sun Q."/>
            <person name="Mori K."/>
        </authorList>
    </citation>
    <scope>NUCLEOTIDE SEQUENCE [LARGE SCALE GENOMIC DNA]</scope>
    <source>
        <strain evidence="3 4">JCM 3324</strain>
    </source>
</reference>
<dbReference type="EC" id="3.4.24.-" evidence="3"/>
<feature type="chain" id="PRO_5045376089" evidence="1">
    <location>
        <begin position="27"/>
        <end position="307"/>
    </location>
</feature>
<dbReference type="Pfam" id="PF01551">
    <property type="entry name" value="Peptidase_M23"/>
    <property type="match status" value="1"/>
</dbReference>
<dbReference type="CDD" id="cd12797">
    <property type="entry name" value="M23_peptidase"/>
    <property type="match status" value="1"/>
</dbReference>
<feature type="domain" description="M23ase beta-sheet core" evidence="2">
    <location>
        <begin position="76"/>
        <end position="163"/>
    </location>
</feature>
<dbReference type="Gene3D" id="2.70.70.10">
    <property type="entry name" value="Glucose Permease (Domain IIA)"/>
    <property type="match status" value="1"/>
</dbReference>
<dbReference type="GO" id="GO:0016787">
    <property type="term" value="F:hydrolase activity"/>
    <property type="evidence" value="ECO:0007669"/>
    <property type="project" value="UniProtKB-KW"/>
</dbReference>
<dbReference type="PANTHER" id="PTHR21666:SF270">
    <property type="entry name" value="MUREIN HYDROLASE ACTIVATOR ENVC"/>
    <property type="match status" value="1"/>
</dbReference>
<name>A0ABV5NEU1_9ACTN</name>
<organism evidence="3 4">
    <name type="scientific">Nonomuraea salmonea</name>
    <dbReference type="NCBI Taxonomy" id="46181"/>
    <lineage>
        <taxon>Bacteria</taxon>
        <taxon>Bacillati</taxon>
        <taxon>Actinomycetota</taxon>
        <taxon>Actinomycetes</taxon>
        <taxon>Streptosporangiales</taxon>
        <taxon>Streptosporangiaceae</taxon>
        <taxon>Nonomuraea</taxon>
    </lineage>
</organism>
<dbReference type="RefSeq" id="WP_364365061.1">
    <property type="nucleotide sequence ID" value="NZ_JBHMCF010000003.1"/>
</dbReference>
<dbReference type="InterPro" id="IPR050570">
    <property type="entry name" value="Cell_wall_metabolism_enzyme"/>
</dbReference>
<dbReference type="Proteomes" id="UP001589568">
    <property type="component" value="Unassembled WGS sequence"/>
</dbReference>
<dbReference type="InterPro" id="IPR016047">
    <property type="entry name" value="M23ase_b-sheet_dom"/>
</dbReference>
<dbReference type="PANTHER" id="PTHR21666">
    <property type="entry name" value="PEPTIDASE-RELATED"/>
    <property type="match status" value="1"/>
</dbReference>
<accession>A0ABV5NEU1</accession>
<protein>
    <submittedName>
        <fullName evidence="3">M23 family metallopeptidase</fullName>
        <ecNumber evidence="3">3.4.24.-</ecNumber>
    </submittedName>
</protein>
<proteinExistence type="predicted"/>
<keyword evidence="4" id="KW-1185">Reference proteome</keyword>